<feature type="region of interest" description="Disordered" evidence="1">
    <location>
        <begin position="130"/>
        <end position="199"/>
    </location>
</feature>
<feature type="region of interest" description="Disordered" evidence="1">
    <location>
        <begin position="27"/>
        <end position="86"/>
    </location>
</feature>
<name>A0AAV1IX81_9NEOP</name>
<evidence type="ECO:0000313" key="4">
    <source>
        <dbReference type="Proteomes" id="UP001497472"/>
    </source>
</evidence>
<organism evidence="3 4">
    <name type="scientific">Leptosia nina</name>
    <dbReference type="NCBI Taxonomy" id="320188"/>
    <lineage>
        <taxon>Eukaryota</taxon>
        <taxon>Metazoa</taxon>
        <taxon>Ecdysozoa</taxon>
        <taxon>Arthropoda</taxon>
        <taxon>Hexapoda</taxon>
        <taxon>Insecta</taxon>
        <taxon>Pterygota</taxon>
        <taxon>Neoptera</taxon>
        <taxon>Endopterygota</taxon>
        <taxon>Lepidoptera</taxon>
        <taxon>Glossata</taxon>
        <taxon>Ditrysia</taxon>
        <taxon>Papilionoidea</taxon>
        <taxon>Pieridae</taxon>
        <taxon>Pierinae</taxon>
        <taxon>Leptosia</taxon>
    </lineage>
</organism>
<feature type="compositionally biased region" description="Acidic residues" evidence="1">
    <location>
        <begin position="65"/>
        <end position="76"/>
    </location>
</feature>
<keyword evidence="4" id="KW-1185">Reference proteome</keyword>
<feature type="chain" id="PRO_5043538961" evidence="2">
    <location>
        <begin position="19"/>
        <end position="339"/>
    </location>
</feature>
<reference evidence="3 4" key="1">
    <citation type="submission" date="2023-11" db="EMBL/GenBank/DDBJ databases">
        <authorList>
            <person name="Okamura Y."/>
        </authorList>
    </citation>
    <scope>NUCLEOTIDE SEQUENCE [LARGE SCALE GENOMIC DNA]</scope>
</reference>
<proteinExistence type="predicted"/>
<dbReference type="EMBL" id="CAVLEF010000002">
    <property type="protein sequence ID" value="CAK1541522.1"/>
    <property type="molecule type" value="Genomic_DNA"/>
</dbReference>
<feature type="compositionally biased region" description="Gly residues" evidence="1">
    <location>
        <begin position="189"/>
        <end position="199"/>
    </location>
</feature>
<sequence>MERRTLCVFFVVTLLVNGFCLPAHRSRRQDSSSIETTTSSSTVTEDVSLTDTKDNASPQSIPIDPSDDDDDDDDDIPPSPVPSSGGSNIFSLLNVLGAILPGSSSSSFQPLLQNAIGNLLKRLPPRISRRQDMDFNIKPPTLQRQEDDEKDSNSETSESNEESDEKNSNQELDSEMSSDDDDYDEPEGDGQGGLLGLLAGLSGGEDGQSDLGSLLATVSGIIANLSGDGIDLNSLIASGIGLFVGILSEGNENPGSVIASYFLTSLDTITGGGATNNGAFFGNLLSKLAFGTSAVEGQESNSDETGDQPEMKDSAGFFSSLLMALLGNMSKTSSSGSHP</sequence>
<protein>
    <submittedName>
        <fullName evidence="3">Uncharacterized protein</fullName>
    </submittedName>
</protein>
<feature type="signal peptide" evidence="2">
    <location>
        <begin position="1"/>
        <end position="18"/>
    </location>
</feature>
<comment type="caution">
    <text evidence="3">The sequence shown here is derived from an EMBL/GenBank/DDBJ whole genome shotgun (WGS) entry which is preliminary data.</text>
</comment>
<feature type="compositionally biased region" description="Low complexity" evidence="1">
    <location>
        <begin position="31"/>
        <end position="50"/>
    </location>
</feature>
<feature type="compositionally biased region" description="Basic and acidic residues" evidence="1">
    <location>
        <begin position="144"/>
        <end position="153"/>
    </location>
</feature>
<dbReference type="AlphaFoldDB" id="A0AAV1IX81"/>
<accession>A0AAV1IX81</accession>
<feature type="compositionally biased region" description="Acidic residues" evidence="1">
    <location>
        <begin position="172"/>
        <end position="188"/>
    </location>
</feature>
<keyword evidence="2" id="KW-0732">Signal</keyword>
<evidence type="ECO:0000256" key="1">
    <source>
        <dbReference type="SAM" id="MobiDB-lite"/>
    </source>
</evidence>
<evidence type="ECO:0000256" key="2">
    <source>
        <dbReference type="SAM" id="SignalP"/>
    </source>
</evidence>
<evidence type="ECO:0000313" key="3">
    <source>
        <dbReference type="EMBL" id="CAK1541522.1"/>
    </source>
</evidence>
<gene>
    <name evidence="3" type="ORF">LNINA_LOCUS1499</name>
</gene>
<dbReference type="Proteomes" id="UP001497472">
    <property type="component" value="Unassembled WGS sequence"/>
</dbReference>